<sequence length="200" mass="22711">MGQPLKRTFNLIKPGDLIVFSGLKTDAVLVRWLTGSDYSHTTIVIDTNLEGSTHTKVVIAESTNYTSLPDFKNRKCKPGVQIHYLEAWLNAYRSYGKAWWVPLAKSLSSEGINNMQKWLWSLHNRQVTYSCGKSIGAWLKINRYLIKYDRHNVKKIFCSELVTQALQVAGVVDESILACEQTPQEAVKFSCFKSPILLEI</sequence>
<dbReference type="Gene3D" id="3.90.1720.10">
    <property type="entry name" value="endopeptidase domain like (from Nostoc punctiforme)"/>
    <property type="match status" value="1"/>
</dbReference>
<organism evidence="1">
    <name type="scientific">Symploca sp. SIO1C4</name>
    <dbReference type="NCBI Taxonomy" id="2607765"/>
    <lineage>
        <taxon>Bacteria</taxon>
        <taxon>Bacillati</taxon>
        <taxon>Cyanobacteriota</taxon>
        <taxon>Cyanophyceae</taxon>
        <taxon>Coleofasciculales</taxon>
        <taxon>Coleofasciculaceae</taxon>
        <taxon>Symploca</taxon>
    </lineage>
</organism>
<dbReference type="SUPFAM" id="SSF54001">
    <property type="entry name" value="Cysteine proteinases"/>
    <property type="match status" value="1"/>
</dbReference>
<evidence type="ECO:0000313" key="1">
    <source>
        <dbReference type="EMBL" id="NER27437.1"/>
    </source>
</evidence>
<gene>
    <name evidence="1" type="ORF">F6J89_07315</name>
</gene>
<accession>A0A6B3N759</accession>
<dbReference type="EMBL" id="JAAHFQ010000100">
    <property type="protein sequence ID" value="NER27437.1"/>
    <property type="molecule type" value="Genomic_DNA"/>
</dbReference>
<protein>
    <submittedName>
        <fullName evidence="1">Uncharacterized protein</fullName>
    </submittedName>
</protein>
<reference evidence="1" key="1">
    <citation type="submission" date="2019-11" db="EMBL/GenBank/DDBJ databases">
        <title>Genomic insights into an expanded diversity of filamentous marine cyanobacteria reveals the extraordinary biosynthetic potential of Moorea and Okeania.</title>
        <authorList>
            <person name="Ferreira Leao T."/>
            <person name="Wang M."/>
            <person name="Moss N."/>
            <person name="Da Silva R."/>
            <person name="Sanders J."/>
            <person name="Nurk S."/>
            <person name="Gurevich A."/>
            <person name="Humphrey G."/>
            <person name="Reher R."/>
            <person name="Zhu Q."/>
            <person name="Belda-Ferre P."/>
            <person name="Glukhov E."/>
            <person name="Rex R."/>
            <person name="Dorrestein P.C."/>
            <person name="Knight R."/>
            <person name="Pevzner P."/>
            <person name="Gerwick W.H."/>
            <person name="Gerwick L."/>
        </authorList>
    </citation>
    <scope>NUCLEOTIDE SEQUENCE</scope>
    <source>
        <strain evidence="1">SIO1C4</strain>
    </source>
</reference>
<proteinExistence type="predicted"/>
<comment type="caution">
    <text evidence="1">The sequence shown here is derived from an EMBL/GenBank/DDBJ whole genome shotgun (WGS) entry which is preliminary data.</text>
</comment>
<name>A0A6B3N759_9CYAN</name>
<dbReference type="InterPro" id="IPR038765">
    <property type="entry name" value="Papain-like_cys_pep_sf"/>
</dbReference>
<dbReference type="AlphaFoldDB" id="A0A6B3N759"/>